<keyword evidence="1" id="KW-1133">Transmembrane helix</keyword>
<dbReference type="PROSITE" id="PS51832">
    <property type="entry name" value="HD_GYP"/>
    <property type="match status" value="1"/>
</dbReference>
<dbReference type="GO" id="GO:0007165">
    <property type="term" value="P:signal transduction"/>
    <property type="evidence" value="ECO:0007669"/>
    <property type="project" value="InterPro"/>
</dbReference>
<dbReference type="OrthoDB" id="9764808at2"/>
<evidence type="ECO:0000259" key="2">
    <source>
        <dbReference type="PROSITE" id="PS50885"/>
    </source>
</evidence>
<dbReference type="InterPro" id="IPR037522">
    <property type="entry name" value="HD_GYP_dom"/>
</dbReference>
<gene>
    <name evidence="4" type="primary">mcpB_2</name>
    <name evidence="4" type="ORF">VPAL9027_02090</name>
</gene>
<dbReference type="Proteomes" id="UP000189475">
    <property type="component" value="Unassembled WGS sequence"/>
</dbReference>
<dbReference type="Gene3D" id="1.10.3210.10">
    <property type="entry name" value="Hypothetical protein af1432"/>
    <property type="match status" value="2"/>
</dbReference>
<dbReference type="SMART" id="SM00471">
    <property type="entry name" value="HDc"/>
    <property type="match status" value="1"/>
</dbReference>
<protein>
    <submittedName>
        <fullName evidence="4">Methyl-accepting chemotaxis protein McpB</fullName>
    </submittedName>
</protein>
<keyword evidence="1" id="KW-0812">Transmembrane</keyword>
<dbReference type="Pfam" id="PF13487">
    <property type="entry name" value="HD_5"/>
    <property type="match status" value="1"/>
</dbReference>
<dbReference type="CDD" id="cd00077">
    <property type="entry name" value="HDc"/>
    <property type="match status" value="1"/>
</dbReference>
<proteinExistence type="predicted"/>
<evidence type="ECO:0000256" key="1">
    <source>
        <dbReference type="SAM" id="Phobius"/>
    </source>
</evidence>
<feature type="transmembrane region" description="Helical" evidence="1">
    <location>
        <begin position="12"/>
        <end position="34"/>
    </location>
</feature>
<dbReference type="InterPro" id="IPR003660">
    <property type="entry name" value="HAMP_dom"/>
</dbReference>
<dbReference type="PROSITE" id="PS50885">
    <property type="entry name" value="HAMP"/>
    <property type="match status" value="1"/>
</dbReference>
<dbReference type="PANTHER" id="PTHR45228">
    <property type="entry name" value="CYCLIC DI-GMP PHOSPHODIESTERASE TM_0186-RELATED"/>
    <property type="match status" value="1"/>
</dbReference>
<dbReference type="AlphaFoldDB" id="A0A1R4B5C7"/>
<name>A0A1R4B5C7_9VIBR</name>
<dbReference type="GO" id="GO:0016020">
    <property type="term" value="C:membrane"/>
    <property type="evidence" value="ECO:0007669"/>
    <property type="project" value="InterPro"/>
</dbReference>
<keyword evidence="1" id="KW-0472">Membrane</keyword>
<evidence type="ECO:0000313" key="5">
    <source>
        <dbReference type="Proteomes" id="UP000189475"/>
    </source>
</evidence>
<dbReference type="Gene3D" id="3.30.450.40">
    <property type="match status" value="1"/>
</dbReference>
<evidence type="ECO:0000259" key="3">
    <source>
        <dbReference type="PROSITE" id="PS51832"/>
    </source>
</evidence>
<dbReference type="InterPro" id="IPR029016">
    <property type="entry name" value="GAF-like_dom_sf"/>
</dbReference>
<dbReference type="InterPro" id="IPR003607">
    <property type="entry name" value="HD/PDEase_dom"/>
</dbReference>
<feature type="domain" description="HD-GYP" evidence="3">
    <location>
        <begin position="720"/>
        <end position="935"/>
    </location>
</feature>
<dbReference type="GO" id="GO:0008081">
    <property type="term" value="F:phosphoric diester hydrolase activity"/>
    <property type="evidence" value="ECO:0007669"/>
    <property type="project" value="UniProtKB-ARBA"/>
</dbReference>
<dbReference type="SUPFAM" id="SSF109604">
    <property type="entry name" value="HD-domain/PDEase-like"/>
    <property type="match status" value="2"/>
</dbReference>
<evidence type="ECO:0000313" key="4">
    <source>
        <dbReference type="EMBL" id="SJL84109.1"/>
    </source>
</evidence>
<dbReference type="EMBL" id="FUFT01000005">
    <property type="protein sequence ID" value="SJL84109.1"/>
    <property type="molecule type" value="Genomic_DNA"/>
</dbReference>
<dbReference type="STRING" id="1918946.VPAL9027_02090"/>
<dbReference type="Gene3D" id="3.30.450.20">
    <property type="entry name" value="PAS domain"/>
    <property type="match status" value="2"/>
</dbReference>
<accession>A0A1R4B5C7</accession>
<feature type="domain" description="HAMP" evidence="2">
    <location>
        <begin position="357"/>
        <end position="410"/>
    </location>
</feature>
<dbReference type="RefSeq" id="WP_077314504.1">
    <property type="nucleotide sequence ID" value="NZ_AP024888.1"/>
</dbReference>
<dbReference type="Gene3D" id="6.10.340.10">
    <property type="match status" value="1"/>
</dbReference>
<organism evidence="4 5">
    <name type="scientific">Vibrio palustris</name>
    <dbReference type="NCBI Taxonomy" id="1918946"/>
    <lineage>
        <taxon>Bacteria</taxon>
        <taxon>Pseudomonadati</taxon>
        <taxon>Pseudomonadota</taxon>
        <taxon>Gammaproteobacteria</taxon>
        <taxon>Vibrionales</taxon>
        <taxon>Vibrionaceae</taxon>
        <taxon>Vibrio</taxon>
    </lineage>
</organism>
<sequence length="957" mass="110116">MPLRRYPLSIHISTLFLILMTFFSAVLIFVSFQYTHTLLQGSAKALSLENSKKIESELHENMAPIFSTLDFMAYSSVVHGDDLGAAKWRWLAAVHQSFLRNSALVAVYFGSDNGDFTMIRPLFDQQARQKFQAPKTAILYLNKTKLDGTSEVFFFNDKIQQIDFHNSTDNVFDPRSRPWYKASVDSNRISITQPYFFYFLQSYGITLSRSSADGKHVVGADFTLDSLSSKLTSMAKYPASKMIIFDSHSLPIAEHNTNLRLNEHKSDYKAALRDSIFHDIFNRASPRTIYEDREYDGEMWSVSLTPIRITPDMEVRLAEAVRHNDILSKLLLVRDTQVALAIGLLFVCFVIVLFVSRRIAKPMKRLVQLTGNIAHFDFKKTHYPHTMITELNELTHSIQLMEHTLSDLIKLLHETAANNDFDSLAKTITQQSYIITKAETIILYSYEEETSHFSVVANHAIIPFKIDLDVLLNSTPWIFSDLRQGNTVHLKRDDNLLRRFHNQLFNSDIYLFPLLNREGQLIGVLNVGYERGVEKPYLEKHAFLRELLSFAEIAKDNIDNMQQQKDMLDSFVELIASAIDTKSPFTSGHCQRVPYITQALAQVADEDQKYFPQFMMSKDRWTELKLASWLHDCGKITTPEYVIDKATKLETIHDRIHEIRTRVEVLKSQAEADYWRNLYQGGSKAQLDKQLAQTLTELDEDFAFIAECNQGSEQLSDAAVERLQVIAKRRWKRTIDDRSGISWLEQQRVNTESQALPVMEPLLSDKESHRIPWVNTQVHFTEQQSFNLKPGELRYNRGELYNLSIRSGTLTPEERFIINDHIIQTIMMLKKLPYPKYLRQVPEIAGGHHEHVNGQGYPQGLSEKDMSVQARIMAIADVFEALTSSDRPYKKAKTLSESLAIMTHMATSGHLDPKLYLLFLEQEVYLEYAANHLDNTQCDLVDKAALIKKTKDYIREQ</sequence>
<keyword evidence="5" id="KW-1185">Reference proteome</keyword>
<dbReference type="InterPro" id="IPR052020">
    <property type="entry name" value="Cyclic_di-GMP/3'3'-cGAMP_PDE"/>
</dbReference>
<dbReference type="PANTHER" id="PTHR45228:SF5">
    <property type="entry name" value="CYCLIC DI-GMP PHOSPHODIESTERASE VC_1348-RELATED"/>
    <property type="match status" value="1"/>
</dbReference>
<dbReference type="SUPFAM" id="SSF55781">
    <property type="entry name" value="GAF domain-like"/>
    <property type="match status" value="1"/>
</dbReference>
<feature type="transmembrane region" description="Helical" evidence="1">
    <location>
        <begin position="338"/>
        <end position="356"/>
    </location>
</feature>
<reference evidence="4 5" key="1">
    <citation type="submission" date="2017-02" db="EMBL/GenBank/DDBJ databases">
        <authorList>
            <person name="Peterson S.W."/>
        </authorList>
    </citation>
    <scope>NUCLEOTIDE SEQUENCE [LARGE SCALE GENOMIC DNA]</scope>
    <source>
        <strain evidence="4 5">CECT 9027</strain>
    </source>
</reference>